<dbReference type="PROSITE" id="PS51186">
    <property type="entry name" value="GNAT"/>
    <property type="match status" value="1"/>
</dbReference>
<dbReference type="Gene3D" id="3.40.630.30">
    <property type="match status" value="1"/>
</dbReference>
<dbReference type="InterPro" id="IPR016181">
    <property type="entry name" value="Acyl_CoA_acyltransferase"/>
</dbReference>
<dbReference type="Proteomes" id="UP000317747">
    <property type="component" value="Unassembled WGS sequence"/>
</dbReference>
<dbReference type="RefSeq" id="WP_128085476.1">
    <property type="nucleotide sequence ID" value="NZ_CP071405.1"/>
</dbReference>
<dbReference type="AlphaFoldDB" id="A0A506PZS8"/>
<dbReference type="CDD" id="cd04301">
    <property type="entry name" value="NAT_SF"/>
    <property type="match status" value="1"/>
</dbReference>
<accession>A0A506PZS8</accession>
<dbReference type="SUPFAM" id="SSF55729">
    <property type="entry name" value="Acyl-CoA N-acyltransferases (Nat)"/>
    <property type="match status" value="1"/>
</dbReference>
<keyword evidence="2" id="KW-0808">Transferase</keyword>
<evidence type="ECO:0000313" key="3">
    <source>
        <dbReference type="Proteomes" id="UP000317747"/>
    </source>
</evidence>
<gene>
    <name evidence="2" type="ORF">FJW01_15420</name>
</gene>
<name>A0A506PZS8_9GAMM</name>
<proteinExistence type="predicted"/>
<evidence type="ECO:0000259" key="1">
    <source>
        <dbReference type="PROSITE" id="PS51186"/>
    </source>
</evidence>
<organism evidence="2 3">
    <name type="scientific">Pantoea deleyi</name>
    <dbReference type="NCBI Taxonomy" id="470932"/>
    <lineage>
        <taxon>Bacteria</taxon>
        <taxon>Pseudomonadati</taxon>
        <taxon>Pseudomonadota</taxon>
        <taxon>Gammaproteobacteria</taxon>
        <taxon>Enterobacterales</taxon>
        <taxon>Erwiniaceae</taxon>
        <taxon>Pantoea</taxon>
    </lineage>
</organism>
<keyword evidence="3" id="KW-1185">Reference proteome</keyword>
<dbReference type="InterPro" id="IPR000182">
    <property type="entry name" value="GNAT_dom"/>
</dbReference>
<protein>
    <submittedName>
        <fullName evidence="2">GNAT family N-acetyltransferase</fullName>
    </submittedName>
</protein>
<feature type="domain" description="N-acetyltransferase" evidence="1">
    <location>
        <begin position="1"/>
        <end position="140"/>
    </location>
</feature>
<reference evidence="2 3" key="1">
    <citation type="submission" date="2019-06" db="EMBL/GenBank/DDBJ databases">
        <title>Taxogenomics and systematics of the genus Pantoea.</title>
        <authorList>
            <person name="Tambong J.T."/>
        </authorList>
    </citation>
    <scope>NUCLEOTIDE SEQUENCE [LARGE SCALE GENOMIC DNA]</scope>
    <source>
        <strain evidence="2 3">LMG 24200</strain>
    </source>
</reference>
<dbReference type="OrthoDB" id="9787920at2"/>
<dbReference type="EMBL" id="VHJA01000064">
    <property type="protein sequence ID" value="TPV38892.1"/>
    <property type="molecule type" value="Genomic_DNA"/>
</dbReference>
<dbReference type="Pfam" id="PF00583">
    <property type="entry name" value="Acetyltransf_1"/>
    <property type="match status" value="1"/>
</dbReference>
<comment type="caution">
    <text evidence="2">The sequence shown here is derived from an EMBL/GenBank/DDBJ whole genome shotgun (WGS) entry which is preliminary data.</text>
</comment>
<evidence type="ECO:0000313" key="2">
    <source>
        <dbReference type="EMBL" id="TPV38892.1"/>
    </source>
</evidence>
<sequence>MQELTFTHGMHDGDRAALLAGLGAYNQTFIQRDNWGPLSVACHDRQGTLRGGLIASRKGNWLCIDYLWVDETQRRHGVGGALIKAAEQEAVRVGSRFSLVDTFSFQALPFYQKQGYALQMSLPDFPHEGMQRHYLTKTLVHADSLAVSVTVSQ</sequence>
<dbReference type="GO" id="GO:0016747">
    <property type="term" value="F:acyltransferase activity, transferring groups other than amino-acyl groups"/>
    <property type="evidence" value="ECO:0007669"/>
    <property type="project" value="InterPro"/>
</dbReference>